<reference evidence="1 2" key="1">
    <citation type="submission" date="2012-12" db="EMBL/GenBank/DDBJ databases">
        <title>Genome assembly of Marinobacter sp. AK21.</title>
        <authorList>
            <person name="Khatri I."/>
            <person name="Kumar R."/>
            <person name="Vaidya B."/>
            <person name="Subramanian S."/>
            <person name="Pinnaka A."/>
        </authorList>
    </citation>
    <scope>NUCLEOTIDE SEQUENCE [LARGE SCALE GENOMIC DNA]</scope>
    <source>
        <strain evidence="1 2">AK21</strain>
    </source>
</reference>
<comment type="caution">
    <text evidence="1">The sequence shown here is derived from an EMBL/GenBank/DDBJ whole genome shotgun (WGS) entry which is preliminary data.</text>
</comment>
<dbReference type="AlphaFoldDB" id="A0A072N2F3"/>
<gene>
    <name evidence="1" type="ORF">D777_02010</name>
</gene>
<dbReference type="Proteomes" id="UP000035057">
    <property type="component" value="Unassembled WGS sequence"/>
</dbReference>
<dbReference type="STRING" id="1137280.D777_02010"/>
<name>A0A072N2F3_9GAMM</name>
<sequence length="470" mass="53034">MGWYRDINAILEHESETSLAYLYGHQLEQLSHLSNRPPRLRGAWLRLVIFLYQALNCTGFRASLPLKGRATSFLFFAGTVNQRRSLQTTLRALVSAGKDTVAVATKSAMNTEEEGGQYVKLALRPVDLVLVLVLLIRRGPRLYRELKKLHPAALNWYFNCFCEAYIYLVYFYRLLRLAKPEYVVTANDHNVSNRCFLAVAHYLGIKTVYMQHASVSPLFPALSVDYAFLDGLYAFKMYQQCETNRHADAPYLHRETTVFFSGQKKPITRCRRSGEPVVGVALNLLDHQENAIAFIQSLVEAGLMVRLRWHPSLSERHVRAYLEAFENHDQVSISDARSESVSAFLSSVSCLVAGNSSIHLEAALAGVKPIYYEVTSSDIPDYYGFVRQGLASEASSTDQVVSIAKSDHDTYLPDPDAVRYYSSTYLTEWDGHEGELVADVLMRLESEQSIQCPQTRIGKYLSDGKIVGLE</sequence>
<accession>A0A072N2F3</accession>
<proteinExistence type="predicted"/>
<dbReference type="PATRIC" id="fig|1137280.3.peg.1826"/>
<dbReference type="EMBL" id="ANIE01000005">
    <property type="protein sequence ID" value="KEF31661.1"/>
    <property type="molecule type" value="Genomic_DNA"/>
</dbReference>
<evidence type="ECO:0000313" key="1">
    <source>
        <dbReference type="EMBL" id="KEF31661.1"/>
    </source>
</evidence>
<organism evidence="1 2">
    <name type="scientific">Marinobacter nitratireducens</name>
    <dbReference type="NCBI Taxonomy" id="1137280"/>
    <lineage>
        <taxon>Bacteria</taxon>
        <taxon>Pseudomonadati</taxon>
        <taxon>Pseudomonadota</taxon>
        <taxon>Gammaproteobacteria</taxon>
        <taxon>Pseudomonadales</taxon>
        <taxon>Marinobacteraceae</taxon>
        <taxon>Marinobacter</taxon>
    </lineage>
</organism>
<protein>
    <submittedName>
        <fullName evidence="1">Uncharacterized protein</fullName>
    </submittedName>
</protein>
<keyword evidence="2" id="KW-1185">Reference proteome</keyword>
<evidence type="ECO:0000313" key="2">
    <source>
        <dbReference type="Proteomes" id="UP000035057"/>
    </source>
</evidence>